<dbReference type="EMBL" id="CP028102">
    <property type="protein sequence ID" value="AVQ19113.1"/>
    <property type="molecule type" value="Genomic_DNA"/>
</dbReference>
<dbReference type="InterPro" id="IPR011664">
    <property type="entry name" value="Abi_system_AbiD/AbiF-like"/>
</dbReference>
<evidence type="ECO:0008006" key="3">
    <source>
        <dbReference type="Google" id="ProtNLM"/>
    </source>
</evidence>
<name>A0ABM6TXL6_FUSMR</name>
<dbReference type="RefSeq" id="WP_005884922.1">
    <property type="nucleotide sequence ID" value="NZ_CP028102.1"/>
</dbReference>
<dbReference type="GeneID" id="62763542"/>
<gene>
    <name evidence="1" type="ORF">C4N19_08390</name>
</gene>
<protein>
    <recommendedName>
        <fullName evidence="3">Abi-like protein</fullName>
    </recommendedName>
</protein>
<organism evidence="1 2">
    <name type="scientific">Fusobacterium mortiferum ATCC 9817</name>
    <dbReference type="NCBI Taxonomy" id="469616"/>
    <lineage>
        <taxon>Bacteria</taxon>
        <taxon>Fusobacteriati</taxon>
        <taxon>Fusobacteriota</taxon>
        <taxon>Fusobacteriia</taxon>
        <taxon>Fusobacteriales</taxon>
        <taxon>Fusobacteriaceae</taxon>
        <taxon>Fusobacterium</taxon>
    </lineage>
</organism>
<evidence type="ECO:0000313" key="2">
    <source>
        <dbReference type="Proteomes" id="UP000240258"/>
    </source>
</evidence>
<sequence length="316" mass="38193">MGYYTKEFKSYKEQLKLLEERGIKFNIISIEEAEKIISNINYYKFSGYIKVFEIETDKYDIEFNKIYELYKFDRKLASYIFEMVEKIEVAFKTKLIYNILERTKELGPFGYLETSEWKDYSFKDEETGNSRMKKFRDILKDKMDFKKRILEFTMRDIKPYIEHYFEKYKKESFVPLWILSEVIDFGMTMKMYEESVRDIQTKVAEELGNFKNKDLAFYLKSIKLIRNTVAHNGILWNFRFINRINKPLVNNYKFVDDKSFVAVLIVIVEILKYIDKDFDHTELKNMIKKFFKDNTTLVKKFGIKNGNIDIIDKILI</sequence>
<dbReference type="Proteomes" id="UP000240258">
    <property type="component" value="Chromosome"/>
</dbReference>
<accession>A0ABM6TXL6</accession>
<proteinExistence type="predicted"/>
<reference evidence="2" key="1">
    <citation type="journal article" date="2018" name="MSphere">
        <title>Fusobacterium Genomics Using MinION and Illumina Sequencing Enables Genome Completion and Correction.</title>
        <authorList>
            <person name="Todd S.M."/>
            <person name="Settlage R.E."/>
            <person name="Lahmers K.K."/>
            <person name="Slade D.J."/>
        </authorList>
    </citation>
    <scope>NUCLEOTIDE SEQUENCE [LARGE SCALE GENOMIC DNA]</scope>
    <source>
        <strain evidence="2">ATCC 9817</strain>
    </source>
</reference>
<dbReference type="Pfam" id="PF07751">
    <property type="entry name" value="Abi_2"/>
    <property type="match status" value="1"/>
</dbReference>
<keyword evidence="2" id="KW-1185">Reference proteome</keyword>
<evidence type="ECO:0000313" key="1">
    <source>
        <dbReference type="EMBL" id="AVQ19113.1"/>
    </source>
</evidence>